<gene>
    <name evidence="2" type="ORF">LACBIDRAFT_325913</name>
</gene>
<evidence type="ECO:0000313" key="2">
    <source>
        <dbReference type="EMBL" id="EDR10217.1"/>
    </source>
</evidence>
<dbReference type="SUPFAM" id="SSF74788">
    <property type="entry name" value="Cullin repeat-like"/>
    <property type="match status" value="1"/>
</dbReference>
<dbReference type="OrthoDB" id="3062613at2759"/>
<keyword evidence="1" id="KW-0812">Transmembrane</keyword>
<evidence type="ECO:0000256" key="1">
    <source>
        <dbReference type="SAM" id="Phobius"/>
    </source>
</evidence>
<sequence length="257" mass="28546">MGETMRRTFFWVTPGQFERSVARLNGLRVKRGAKNPATTTQLSRGTLQLANQRPATSAAAYRSSSWPLRSPEPSESEVRFLPYVIACRQPLPSLRTTPVPSTHPTHPAAQLILTTLREAQRGYADMPGNWSVKCLEGRGKRLVARVETVNPLVTGREFGEWVELILGTKDEEFSLLQELSPLPSAALMASAFGMLLTSILTFFNAILAAPVVLVKKSLHWNTFLSLSVFEGLLSLQNHWDDLLSCRGPDIMTDKNEL</sequence>
<feature type="transmembrane region" description="Helical" evidence="1">
    <location>
        <begin position="187"/>
        <end position="214"/>
    </location>
</feature>
<proteinExistence type="predicted"/>
<evidence type="ECO:0000313" key="3">
    <source>
        <dbReference type="Proteomes" id="UP000001194"/>
    </source>
</evidence>
<dbReference type="KEGG" id="lbc:LACBIDRAFT_325913"/>
<dbReference type="GeneID" id="6075078"/>
<dbReference type="STRING" id="486041.B0D6N2"/>
<dbReference type="InParanoid" id="B0D6N2"/>
<dbReference type="HOGENOM" id="CLU_1082077_0_0_1"/>
<organism evidence="3">
    <name type="scientific">Laccaria bicolor (strain S238N-H82 / ATCC MYA-4686)</name>
    <name type="common">Bicoloured deceiver</name>
    <name type="synonym">Laccaria laccata var. bicolor</name>
    <dbReference type="NCBI Taxonomy" id="486041"/>
    <lineage>
        <taxon>Eukaryota</taxon>
        <taxon>Fungi</taxon>
        <taxon>Dikarya</taxon>
        <taxon>Basidiomycota</taxon>
        <taxon>Agaricomycotina</taxon>
        <taxon>Agaricomycetes</taxon>
        <taxon>Agaricomycetidae</taxon>
        <taxon>Agaricales</taxon>
        <taxon>Agaricineae</taxon>
        <taxon>Hydnangiaceae</taxon>
        <taxon>Laccaria</taxon>
    </lineage>
</organism>
<name>B0D6N2_LACBS</name>
<dbReference type="InterPro" id="IPR016159">
    <property type="entry name" value="Cullin_repeat-like_dom_sf"/>
</dbReference>
<dbReference type="Gene3D" id="1.20.1280.170">
    <property type="entry name" value="Exocyst complex component Exo70"/>
    <property type="match status" value="1"/>
</dbReference>
<dbReference type="Proteomes" id="UP000001194">
    <property type="component" value="Unassembled WGS sequence"/>
</dbReference>
<accession>B0D6N2</accession>
<keyword evidence="1" id="KW-0472">Membrane</keyword>
<dbReference type="EMBL" id="DS547098">
    <property type="protein sequence ID" value="EDR10217.1"/>
    <property type="molecule type" value="Genomic_DNA"/>
</dbReference>
<dbReference type="RefSeq" id="XP_001879602.1">
    <property type="nucleotide sequence ID" value="XM_001879567.1"/>
</dbReference>
<dbReference type="AlphaFoldDB" id="B0D6N2"/>
<keyword evidence="3" id="KW-1185">Reference proteome</keyword>
<keyword evidence="1" id="KW-1133">Transmembrane helix</keyword>
<protein>
    <submittedName>
        <fullName evidence="2">Predicted protein</fullName>
    </submittedName>
</protein>
<reference evidence="2 3" key="1">
    <citation type="journal article" date="2008" name="Nature">
        <title>The genome of Laccaria bicolor provides insights into mycorrhizal symbiosis.</title>
        <authorList>
            <person name="Martin F."/>
            <person name="Aerts A."/>
            <person name="Ahren D."/>
            <person name="Brun A."/>
            <person name="Danchin E.G.J."/>
            <person name="Duchaussoy F."/>
            <person name="Gibon J."/>
            <person name="Kohler A."/>
            <person name="Lindquist E."/>
            <person name="Pereda V."/>
            <person name="Salamov A."/>
            <person name="Shapiro H.J."/>
            <person name="Wuyts J."/>
            <person name="Blaudez D."/>
            <person name="Buee M."/>
            <person name="Brokstein P."/>
            <person name="Canbaeck B."/>
            <person name="Cohen D."/>
            <person name="Courty P.E."/>
            <person name="Coutinho P.M."/>
            <person name="Delaruelle C."/>
            <person name="Detter J.C."/>
            <person name="Deveau A."/>
            <person name="DiFazio S."/>
            <person name="Duplessis S."/>
            <person name="Fraissinet-Tachet L."/>
            <person name="Lucic E."/>
            <person name="Frey-Klett P."/>
            <person name="Fourrey C."/>
            <person name="Feussner I."/>
            <person name="Gay G."/>
            <person name="Grimwood J."/>
            <person name="Hoegger P.J."/>
            <person name="Jain P."/>
            <person name="Kilaru S."/>
            <person name="Labbe J."/>
            <person name="Lin Y.C."/>
            <person name="Legue V."/>
            <person name="Le Tacon F."/>
            <person name="Marmeisse R."/>
            <person name="Melayah D."/>
            <person name="Montanini B."/>
            <person name="Muratet M."/>
            <person name="Nehls U."/>
            <person name="Niculita-Hirzel H."/>
            <person name="Oudot-Le Secq M.P."/>
            <person name="Peter M."/>
            <person name="Quesneville H."/>
            <person name="Rajashekar B."/>
            <person name="Reich M."/>
            <person name="Rouhier N."/>
            <person name="Schmutz J."/>
            <person name="Yin T."/>
            <person name="Chalot M."/>
            <person name="Henrissat B."/>
            <person name="Kuees U."/>
            <person name="Lucas S."/>
            <person name="Van de Peer Y."/>
            <person name="Podila G.K."/>
            <person name="Polle A."/>
            <person name="Pukkila P.J."/>
            <person name="Richardson P.M."/>
            <person name="Rouze P."/>
            <person name="Sanders I.R."/>
            <person name="Stajich J.E."/>
            <person name="Tunlid A."/>
            <person name="Tuskan G."/>
            <person name="Grigoriev I.V."/>
        </authorList>
    </citation>
    <scope>NUCLEOTIDE SEQUENCE [LARGE SCALE GENOMIC DNA]</scope>
    <source>
        <strain evidence="3">S238N-H82 / ATCC MYA-4686</strain>
    </source>
</reference>